<dbReference type="OrthoDB" id="3891249at2759"/>
<dbReference type="Proteomes" id="UP000745764">
    <property type="component" value="Unassembled WGS sequence"/>
</dbReference>
<gene>
    <name evidence="3" type="ORF">AWRI4620_LOCUS3189</name>
</gene>
<feature type="transmembrane region" description="Helical" evidence="2">
    <location>
        <begin position="341"/>
        <end position="365"/>
    </location>
</feature>
<organism evidence="3 4">
    <name type="scientific">Aureobasidium uvarum</name>
    <dbReference type="NCBI Taxonomy" id="2773716"/>
    <lineage>
        <taxon>Eukaryota</taxon>
        <taxon>Fungi</taxon>
        <taxon>Dikarya</taxon>
        <taxon>Ascomycota</taxon>
        <taxon>Pezizomycotina</taxon>
        <taxon>Dothideomycetes</taxon>
        <taxon>Dothideomycetidae</taxon>
        <taxon>Dothideales</taxon>
        <taxon>Saccotheciaceae</taxon>
        <taxon>Aureobasidium</taxon>
    </lineage>
</organism>
<evidence type="ECO:0000313" key="4">
    <source>
        <dbReference type="Proteomes" id="UP000745764"/>
    </source>
</evidence>
<keyword evidence="2" id="KW-0472">Membrane</keyword>
<evidence type="ECO:0000313" key="3">
    <source>
        <dbReference type="EMBL" id="CAD0108934.1"/>
    </source>
</evidence>
<keyword evidence="2" id="KW-0812">Transmembrane</keyword>
<sequence length="445" mass="49733">MYPVFSLIADTRKPLYGHHTSSTPARVDFRRNFKEWVLQLEPRIGTRKDCIARSSALHLNSTRHANGLSEAVTCDLYYFHPKRPDECVCFPIYNDYVTESSTTVNGAYRFLETTSVFYPPAQVVESCLLAAATQGPPTACSSRSSNCPQSVEVVRREPRILGGFPYCPTPGLEARQHLPVRTARPGDYYNTRTTADTSSTNTWGPLPTDSHCEREKNKEKSLCQNDMCMWGFLKPWESPTVRVVTVTSAGVKLFASVTESINITTPHWGFLAPTGKEAEKKQSKKSKISKTGKTTTTSTKFQSKKPKSSPSLSSAPFQVCKDELDCRKYCDKRIKAPMKHMMTLLVGGGGFTAFAVLAMLLKIYGRHLRRWRRARNEGHTSAETDAQYLIDSQSMHGTELMQDPSVQPRVRAKVRFQEADTDSAADLPDGPDHALMRMAGDEVRS</sequence>
<dbReference type="EMBL" id="CAINUL010000003">
    <property type="protein sequence ID" value="CAD0108934.1"/>
    <property type="molecule type" value="Genomic_DNA"/>
</dbReference>
<comment type="caution">
    <text evidence="3">The sequence shown here is derived from an EMBL/GenBank/DDBJ whole genome shotgun (WGS) entry which is preliminary data.</text>
</comment>
<feature type="region of interest" description="Disordered" evidence="1">
    <location>
        <begin position="272"/>
        <end position="315"/>
    </location>
</feature>
<feature type="compositionally biased region" description="Low complexity" evidence="1">
    <location>
        <begin position="291"/>
        <end position="301"/>
    </location>
</feature>
<dbReference type="AlphaFoldDB" id="A0A9N8KFU6"/>
<reference evidence="3" key="1">
    <citation type="submission" date="2020-06" db="EMBL/GenBank/DDBJ databases">
        <authorList>
            <person name="Onetto C."/>
        </authorList>
    </citation>
    <scope>NUCLEOTIDE SEQUENCE</scope>
</reference>
<evidence type="ECO:0000256" key="2">
    <source>
        <dbReference type="SAM" id="Phobius"/>
    </source>
</evidence>
<keyword evidence="2" id="KW-1133">Transmembrane helix</keyword>
<evidence type="ECO:0000256" key="1">
    <source>
        <dbReference type="SAM" id="MobiDB-lite"/>
    </source>
</evidence>
<keyword evidence="4" id="KW-1185">Reference proteome</keyword>
<feature type="compositionally biased region" description="Low complexity" evidence="1">
    <location>
        <begin position="190"/>
        <end position="202"/>
    </location>
</feature>
<protein>
    <submittedName>
        <fullName evidence="3">Uncharacterized protein</fullName>
    </submittedName>
</protein>
<name>A0A9N8KFU6_9PEZI</name>
<feature type="region of interest" description="Disordered" evidence="1">
    <location>
        <begin position="184"/>
        <end position="211"/>
    </location>
</feature>
<proteinExistence type="predicted"/>
<accession>A0A9N8KFU6</accession>